<accession>A0A1I5WHC2</accession>
<sequence>MIRAAYLHIPFCHHICHYCDFNKVFFENQPVEQYLEAVNKEMEKTMENFPTDYFKTIFVGGGTPTALTEEQLEVFLQGVKKYLPFDEETEYTFEANPNELTVEKLQLMKKYGVNRLSIGVQTFNEELLKKIGRVHTNSQVEQVIAQAKDHGFHNISIDLMYNLPGQTMEDFKQSIEKAVLLNVPHISSYSLIVEPKTVFYNLHRKGKLHLLPQEKEAEMYEYLMDILASEGYEQYEISNFAKKGFESKHNLTYWENNEYFGIGAGAHGYMNEVRRANAGPLKKYIHAVEEKGHAYIEEHKVTEAEKMEEEMFLGLRKGEGVNKAIFETKFSRSMDSIFHEQIEDLKKRGLLEEDKQSVFLTRQGKLLGNEVFSQFIGVI</sequence>
<dbReference type="InterPro" id="IPR006638">
    <property type="entry name" value="Elp3/MiaA/NifB-like_rSAM"/>
</dbReference>
<keyword evidence="9" id="KW-0963">Cytoplasm</keyword>
<evidence type="ECO:0000256" key="9">
    <source>
        <dbReference type="RuleBase" id="RU364116"/>
    </source>
</evidence>
<dbReference type="InterPro" id="IPR013785">
    <property type="entry name" value="Aldolase_TIM"/>
</dbReference>
<proteinExistence type="inferred from homology"/>
<dbReference type="NCBIfam" id="TIGR00539">
    <property type="entry name" value="hemN_rel"/>
    <property type="match status" value="1"/>
</dbReference>
<evidence type="ECO:0000256" key="3">
    <source>
        <dbReference type="ARBA" id="ARBA00022617"/>
    </source>
</evidence>
<dbReference type="SMART" id="SM00729">
    <property type="entry name" value="Elp3"/>
    <property type="match status" value="1"/>
</dbReference>
<dbReference type="SFLD" id="SFLDG01065">
    <property type="entry name" value="anaerobic_coproporphyrinogen-I"/>
    <property type="match status" value="1"/>
</dbReference>
<dbReference type="InterPro" id="IPR010723">
    <property type="entry name" value="HemN_C"/>
</dbReference>
<protein>
    <recommendedName>
        <fullName evidence="2 9">Heme chaperone HemW</fullName>
    </recommendedName>
</protein>
<dbReference type="Pfam" id="PF04055">
    <property type="entry name" value="Radical_SAM"/>
    <property type="match status" value="1"/>
</dbReference>
<comment type="function">
    <text evidence="9">Probably acts as a heme chaperone, transferring heme to an unknown acceptor. Binds one molecule of heme per monomer, possibly covalently. Binds 1 [4Fe-4S] cluster. The cluster is coordinated with 3 cysteines and an exchangeable S-adenosyl-L-methionine.</text>
</comment>
<dbReference type="Proteomes" id="UP000182762">
    <property type="component" value="Unassembled WGS sequence"/>
</dbReference>
<dbReference type="SFLD" id="SFLDF00562">
    <property type="entry name" value="HemN-like__clustered_with_heat"/>
    <property type="match status" value="1"/>
</dbReference>
<keyword evidence="5 9" id="KW-0479">Metal-binding</keyword>
<dbReference type="InterPro" id="IPR004559">
    <property type="entry name" value="HemW-like"/>
</dbReference>
<evidence type="ECO:0000313" key="11">
    <source>
        <dbReference type="EMBL" id="SFQ19047.1"/>
    </source>
</evidence>
<comment type="caution">
    <text evidence="11">The sequence shown here is derived from an EMBL/GenBank/DDBJ whole genome shotgun (WGS) entry which is preliminary data.</text>
</comment>
<keyword evidence="12" id="KW-1185">Reference proteome</keyword>
<keyword evidence="3 9" id="KW-0349">Heme</keyword>
<keyword evidence="9" id="KW-0004">4Fe-4S</keyword>
<comment type="similarity">
    <text evidence="1">Belongs to the anaerobic coproporphyrinogen-III oxidase family. HemW subfamily.</text>
</comment>
<dbReference type="CDD" id="cd01335">
    <property type="entry name" value="Radical_SAM"/>
    <property type="match status" value="1"/>
</dbReference>
<evidence type="ECO:0000256" key="5">
    <source>
        <dbReference type="ARBA" id="ARBA00022723"/>
    </source>
</evidence>
<dbReference type="Pfam" id="PF06969">
    <property type="entry name" value="HemN_C"/>
    <property type="match status" value="1"/>
</dbReference>
<dbReference type="SFLD" id="SFLDS00029">
    <property type="entry name" value="Radical_SAM"/>
    <property type="match status" value="1"/>
</dbReference>
<dbReference type="InterPro" id="IPR058240">
    <property type="entry name" value="rSAM_sf"/>
</dbReference>
<dbReference type="EMBL" id="FOXX01000001">
    <property type="protein sequence ID" value="SFQ19047.1"/>
    <property type="molecule type" value="Genomic_DNA"/>
</dbReference>
<dbReference type="InterPro" id="IPR034505">
    <property type="entry name" value="Coproporphyrinogen-III_oxidase"/>
</dbReference>
<dbReference type="PANTHER" id="PTHR13932:SF5">
    <property type="entry name" value="RADICAL S-ADENOSYL METHIONINE DOMAIN-CONTAINING PROTEIN 1, MITOCHONDRIAL"/>
    <property type="match status" value="1"/>
</dbReference>
<organism evidence="11 12">
    <name type="scientific">Priestia endophytica DSM 13796</name>
    <dbReference type="NCBI Taxonomy" id="1121089"/>
    <lineage>
        <taxon>Bacteria</taxon>
        <taxon>Bacillati</taxon>
        <taxon>Bacillota</taxon>
        <taxon>Bacilli</taxon>
        <taxon>Bacillales</taxon>
        <taxon>Bacillaceae</taxon>
        <taxon>Priestia</taxon>
    </lineage>
</organism>
<evidence type="ECO:0000256" key="6">
    <source>
        <dbReference type="ARBA" id="ARBA00023004"/>
    </source>
</evidence>
<dbReference type="InterPro" id="IPR007197">
    <property type="entry name" value="rSAM"/>
</dbReference>
<feature type="domain" description="Radical SAM core" evidence="10">
    <location>
        <begin position="1"/>
        <end position="233"/>
    </location>
</feature>
<evidence type="ECO:0000256" key="8">
    <source>
        <dbReference type="ARBA" id="ARBA00023186"/>
    </source>
</evidence>
<evidence type="ECO:0000259" key="10">
    <source>
        <dbReference type="PROSITE" id="PS51918"/>
    </source>
</evidence>
<name>A0A1I5WHC2_9BACI</name>
<dbReference type="SFLD" id="SFLDG01082">
    <property type="entry name" value="B12-binding_domain_containing"/>
    <property type="match status" value="1"/>
</dbReference>
<dbReference type="PANTHER" id="PTHR13932">
    <property type="entry name" value="COPROPORPHYRINIGEN III OXIDASE"/>
    <property type="match status" value="1"/>
</dbReference>
<gene>
    <name evidence="11" type="ORF">SAMN02745910_00565</name>
</gene>
<evidence type="ECO:0000313" key="12">
    <source>
        <dbReference type="Proteomes" id="UP000182762"/>
    </source>
</evidence>
<dbReference type="RefSeq" id="WP_061802037.1">
    <property type="nucleotide sequence ID" value="NZ_FOXX01000001.1"/>
</dbReference>
<dbReference type="Gene3D" id="3.20.20.70">
    <property type="entry name" value="Aldolase class I"/>
    <property type="match status" value="1"/>
</dbReference>
<comment type="subcellular location">
    <subcellularLocation>
        <location evidence="9">Cytoplasm</location>
    </subcellularLocation>
</comment>
<evidence type="ECO:0000256" key="4">
    <source>
        <dbReference type="ARBA" id="ARBA00022691"/>
    </source>
</evidence>
<dbReference type="GeneID" id="93709336"/>
<evidence type="ECO:0000256" key="2">
    <source>
        <dbReference type="ARBA" id="ARBA00017228"/>
    </source>
</evidence>
<evidence type="ECO:0000256" key="7">
    <source>
        <dbReference type="ARBA" id="ARBA00023014"/>
    </source>
</evidence>
<keyword evidence="8 9" id="KW-0143">Chaperone</keyword>
<reference evidence="11 12" key="1">
    <citation type="submission" date="2016-10" db="EMBL/GenBank/DDBJ databases">
        <authorList>
            <person name="Varghese N."/>
            <person name="Submissions S."/>
        </authorList>
    </citation>
    <scope>NUCLEOTIDE SEQUENCE [LARGE SCALE GENOMIC DNA]</scope>
    <source>
        <strain evidence="11 12">DSM 13796</strain>
    </source>
</reference>
<dbReference type="SFLD" id="SFLDF00288">
    <property type="entry name" value="HemN-like__clustered_with_nucl"/>
    <property type="match status" value="1"/>
</dbReference>
<evidence type="ECO:0000256" key="1">
    <source>
        <dbReference type="ARBA" id="ARBA00006100"/>
    </source>
</evidence>
<keyword evidence="6 9" id="KW-0408">Iron</keyword>
<keyword evidence="4 9" id="KW-0949">S-adenosyl-L-methionine</keyword>
<keyword evidence="7 9" id="KW-0411">Iron-sulfur</keyword>
<dbReference type="PROSITE" id="PS51918">
    <property type="entry name" value="RADICAL_SAM"/>
    <property type="match status" value="1"/>
</dbReference>
<dbReference type="SUPFAM" id="SSF102114">
    <property type="entry name" value="Radical SAM enzymes"/>
    <property type="match status" value="1"/>
</dbReference>